<dbReference type="NCBIfam" id="NF004826">
    <property type="entry name" value="PRK06182.1"/>
    <property type="match status" value="1"/>
</dbReference>
<keyword evidence="5" id="KW-1185">Reference proteome</keyword>
<name>A0A4Z0NQS8_9HYPH</name>
<protein>
    <submittedName>
        <fullName evidence="4">SDR family NAD(P)-dependent oxidoreductase</fullName>
    </submittedName>
</protein>
<dbReference type="RefSeq" id="WP_135415493.1">
    <property type="nucleotide sequence ID" value="NZ_SRLB01000010.1"/>
</dbReference>
<evidence type="ECO:0000256" key="2">
    <source>
        <dbReference type="ARBA" id="ARBA00023002"/>
    </source>
</evidence>
<dbReference type="PANTHER" id="PTHR44169">
    <property type="entry name" value="NADPH-DEPENDENT 1-ACYLDIHYDROXYACETONE PHOSPHATE REDUCTASE"/>
    <property type="match status" value="1"/>
</dbReference>
<dbReference type="PRINTS" id="PR00081">
    <property type="entry name" value="GDHRDH"/>
</dbReference>
<dbReference type="CDD" id="cd05374">
    <property type="entry name" value="17beta-HSD-like_SDR_c"/>
    <property type="match status" value="1"/>
</dbReference>
<organism evidence="4 5">
    <name type="scientific">Methylobacterium nonmethylotrophicum</name>
    <dbReference type="NCBI Taxonomy" id="1141884"/>
    <lineage>
        <taxon>Bacteria</taxon>
        <taxon>Pseudomonadati</taxon>
        <taxon>Pseudomonadota</taxon>
        <taxon>Alphaproteobacteria</taxon>
        <taxon>Hyphomicrobiales</taxon>
        <taxon>Methylobacteriaceae</taxon>
        <taxon>Methylobacterium</taxon>
    </lineage>
</organism>
<dbReference type="GO" id="GO:0016491">
    <property type="term" value="F:oxidoreductase activity"/>
    <property type="evidence" value="ECO:0007669"/>
    <property type="project" value="UniProtKB-KW"/>
</dbReference>
<dbReference type="Pfam" id="PF00106">
    <property type="entry name" value="adh_short"/>
    <property type="match status" value="1"/>
</dbReference>
<evidence type="ECO:0000313" key="4">
    <source>
        <dbReference type="EMBL" id="TGD98685.1"/>
    </source>
</evidence>
<sequence>MHKVALVTGASSGIGAATVQRLMQDGFTVYAAARRVGRMDGLRRAGARLLELDLTDDASIVAAVAAIEEAGQGLSVLVNNAGYGSYGALEDVPLAEARRQFEVNLFGAARLIQLTLPMMRAARAGTIVNVTSVGGKVHEPFGAWYHATKFALEGLSDCLRMEVAPFGVRVVVIEPGAIKTEWGGIAHESLVERSGASDYAPWARRHAGMLARADQASFGSPPEVVAGAIARAVAARRPRTRYAVGGGASVILAVRRVLSDRAFDRLMWAGSQAERNERSLPAKAARDPVSPA</sequence>
<comment type="caution">
    <text evidence="4">The sequence shown here is derived from an EMBL/GenBank/DDBJ whole genome shotgun (WGS) entry which is preliminary data.</text>
</comment>
<gene>
    <name evidence="4" type="ORF">EU555_15205</name>
</gene>
<reference evidence="4 5" key="1">
    <citation type="submission" date="2019-04" db="EMBL/GenBank/DDBJ databases">
        <authorList>
            <person name="Feng G."/>
            <person name="Zhu H."/>
        </authorList>
    </citation>
    <scope>NUCLEOTIDE SEQUENCE [LARGE SCALE GENOMIC DNA]</scope>
    <source>
        <strain evidence="4 5">6HR-1</strain>
    </source>
</reference>
<dbReference type="AlphaFoldDB" id="A0A4Z0NQS8"/>
<dbReference type="PRINTS" id="PR00080">
    <property type="entry name" value="SDRFAMILY"/>
</dbReference>
<evidence type="ECO:0000256" key="3">
    <source>
        <dbReference type="RuleBase" id="RU000363"/>
    </source>
</evidence>
<dbReference type="InterPro" id="IPR036291">
    <property type="entry name" value="NAD(P)-bd_dom_sf"/>
</dbReference>
<proteinExistence type="inferred from homology"/>
<dbReference type="Proteomes" id="UP000297535">
    <property type="component" value="Unassembled WGS sequence"/>
</dbReference>
<keyword evidence="2" id="KW-0560">Oxidoreductase</keyword>
<accession>A0A4Z0NQS8</accession>
<dbReference type="SUPFAM" id="SSF51735">
    <property type="entry name" value="NAD(P)-binding Rossmann-fold domains"/>
    <property type="match status" value="1"/>
</dbReference>
<dbReference type="OrthoDB" id="9793825at2"/>
<dbReference type="EMBL" id="SRLB01000010">
    <property type="protein sequence ID" value="TGD98685.1"/>
    <property type="molecule type" value="Genomic_DNA"/>
</dbReference>
<evidence type="ECO:0000256" key="1">
    <source>
        <dbReference type="ARBA" id="ARBA00006484"/>
    </source>
</evidence>
<dbReference type="PANTHER" id="PTHR44169:SF6">
    <property type="entry name" value="NADPH-DEPENDENT 1-ACYLDIHYDROXYACETONE PHOSPHATE REDUCTASE"/>
    <property type="match status" value="1"/>
</dbReference>
<dbReference type="Gene3D" id="3.40.50.720">
    <property type="entry name" value="NAD(P)-binding Rossmann-like Domain"/>
    <property type="match status" value="1"/>
</dbReference>
<evidence type="ECO:0000313" key="5">
    <source>
        <dbReference type="Proteomes" id="UP000297535"/>
    </source>
</evidence>
<dbReference type="InterPro" id="IPR002347">
    <property type="entry name" value="SDR_fam"/>
</dbReference>
<comment type="similarity">
    <text evidence="1 3">Belongs to the short-chain dehydrogenases/reductases (SDR) family.</text>
</comment>